<keyword evidence="6" id="KW-0564">Palmitate</keyword>
<keyword evidence="4 10" id="KW-1133">Transmembrane helix</keyword>
<evidence type="ECO:0000256" key="2">
    <source>
        <dbReference type="ARBA" id="ARBA00022679"/>
    </source>
</evidence>
<evidence type="ECO:0000256" key="3">
    <source>
        <dbReference type="ARBA" id="ARBA00022692"/>
    </source>
</evidence>
<evidence type="ECO:0000256" key="10">
    <source>
        <dbReference type="RuleBase" id="RU079119"/>
    </source>
</evidence>
<keyword evidence="5 10" id="KW-0472">Membrane</keyword>
<evidence type="ECO:0000256" key="6">
    <source>
        <dbReference type="ARBA" id="ARBA00023139"/>
    </source>
</evidence>
<keyword evidence="7" id="KW-0449">Lipoprotein</keyword>
<evidence type="ECO:0000256" key="5">
    <source>
        <dbReference type="ARBA" id="ARBA00023136"/>
    </source>
</evidence>
<comment type="subcellular location">
    <subcellularLocation>
        <location evidence="1">Membrane</location>
        <topology evidence="1">Multi-pass membrane protein</topology>
    </subcellularLocation>
</comment>
<evidence type="ECO:0000313" key="12">
    <source>
        <dbReference type="EMBL" id="OBA26302.1"/>
    </source>
</evidence>
<dbReference type="PANTHER" id="PTHR12246">
    <property type="entry name" value="PALMITOYLTRANSFERASE ZDHHC16"/>
    <property type="match status" value="1"/>
</dbReference>
<evidence type="ECO:0000256" key="8">
    <source>
        <dbReference type="ARBA" id="ARBA00023315"/>
    </source>
</evidence>
<organism evidence="12 13">
    <name type="scientific">Hanseniaspora valbyensis NRRL Y-1626</name>
    <dbReference type="NCBI Taxonomy" id="766949"/>
    <lineage>
        <taxon>Eukaryota</taxon>
        <taxon>Fungi</taxon>
        <taxon>Dikarya</taxon>
        <taxon>Ascomycota</taxon>
        <taxon>Saccharomycotina</taxon>
        <taxon>Saccharomycetes</taxon>
        <taxon>Saccharomycodales</taxon>
        <taxon>Saccharomycodaceae</taxon>
        <taxon>Hanseniaspora</taxon>
    </lineage>
</organism>
<evidence type="ECO:0000256" key="7">
    <source>
        <dbReference type="ARBA" id="ARBA00023288"/>
    </source>
</evidence>
<gene>
    <name evidence="12" type="ORF">HANVADRAFT_49297</name>
</gene>
<comment type="catalytic activity">
    <reaction evidence="9 10">
        <text>L-cysteinyl-[protein] + hexadecanoyl-CoA = S-hexadecanoyl-L-cysteinyl-[protein] + CoA</text>
        <dbReference type="Rhea" id="RHEA:36683"/>
        <dbReference type="Rhea" id="RHEA-COMP:10131"/>
        <dbReference type="Rhea" id="RHEA-COMP:11032"/>
        <dbReference type="ChEBI" id="CHEBI:29950"/>
        <dbReference type="ChEBI" id="CHEBI:57287"/>
        <dbReference type="ChEBI" id="CHEBI:57379"/>
        <dbReference type="ChEBI" id="CHEBI:74151"/>
        <dbReference type="EC" id="2.3.1.225"/>
    </reaction>
</comment>
<comment type="domain">
    <text evidence="10">The DHHC domain is required for palmitoyltransferase activity.</text>
</comment>
<reference evidence="13" key="1">
    <citation type="journal article" date="2016" name="Proc. Natl. Acad. Sci. U.S.A.">
        <title>Comparative genomics of biotechnologically important yeasts.</title>
        <authorList>
            <person name="Riley R."/>
            <person name="Haridas S."/>
            <person name="Wolfe K.H."/>
            <person name="Lopes M.R."/>
            <person name="Hittinger C.T."/>
            <person name="Goeker M."/>
            <person name="Salamov A.A."/>
            <person name="Wisecaver J.H."/>
            <person name="Long T.M."/>
            <person name="Calvey C.H."/>
            <person name="Aerts A.L."/>
            <person name="Barry K.W."/>
            <person name="Choi C."/>
            <person name="Clum A."/>
            <person name="Coughlan A.Y."/>
            <person name="Deshpande S."/>
            <person name="Douglass A.P."/>
            <person name="Hanson S.J."/>
            <person name="Klenk H.-P."/>
            <person name="LaButti K.M."/>
            <person name="Lapidus A."/>
            <person name="Lindquist E.A."/>
            <person name="Lipzen A.M."/>
            <person name="Meier-Kolthoff J.P."/>
            <person name="Ohm R.A."/>
            <person name="Otillar R.P."/>
            <person name="Pangilinan J.L."/>
            <person name="Peng Y."/>
            <person name="Rokas A."/>
            <person name="Rosa C.A."/>
            <person name="Scheuner C."/>
            <person name="Sibirny A.A."/>
            <person name="Slot J.C."/>
            <person name="Stielow J.B."/>
            <person name="Sun H."/>
            <person name="Kurtzman C.P."/>
            <person name="Blackwell M."/>
            <person name="Grigoriev I.V."/>
            <person name="Jeffries T.W."/>
        </authorList>
    </citation>
    <scope>NUCLEOTIDE SEQUENCE [LARGE SCALE GENOMIC DNA]</scope>
    <source>
        <strain evidence="13">NRRL Y-1626</strain>
    </source>
</reference>
<dbReference type="EC" id="2.3.1.225" evidence="10"/>
<comment type="similarity">
    <text evidence="10">Belongs to the DHHC palmitoyltransferase family.</text>
</comment>
<evidence type="ECO:0000256" key="9">
    <source>
        <dbReference type="ARBA" id="ARBA00048048"/>
    </source>
</evidence>
<proteinExistence type="inferred from homology"/>
<evidence type="ECO:0000256" key="4">
    <source>
        <dbReference type="ARBA" id="ARBA00022989"/>
    </source>
</evidence>
<keyword evidence="8 10" id="KW-0012">Acyltransferase</keyword>
<dbReference type="EMBL" id="LXPE01000020">
    <property type="protein sequence ID" value="OBA26302.1"/>
    <property type="molecule type" value="Genomic_DNA"/>
</dbReference>
<name>A0A1B7TC34_9ASCO</name>
<evidence type="ECO:0000256" key="1">
    <source>
        <dbReference type="ARBA" id="ARBA00004141"/>
    </source>
</evidence>
<dbReference type="OrthoDB" id="331948at2759"/>
<keyword evidence="13" id="KW-1185">Reference proteome</keyword>
<dbReference type="GO" id="GO:0019706">
    <property type="term" value="F:protein-cysteine S-palmitoyltransferase activity"/>
    <property type="evidence" value="ECO:0007669"/>
    <property type="project" value="UniProtKB-EC"/>
</dbReference>
<evidence type="ECO:0000259" key="11">
    <source>
        <dbReference type="Pfam" id="PF01529"/>
    </source>
</evidence>
<dbReference type="GO" id="GO:0016020">
    <property type="term" value="C:membrane"/>
    <property type="evidence" value="ECO:0007669"/>
    <property type="project" value="UniProtKB-SubCell"/>
</dbReference>
<dbReference type="Proteomes" id="UP000092321">
    <property type="component" value="Unassembled WGS sequence"/>
</dbReference>
<sequence>MPKTFSKPWYGIAIPCVIISFLGYGSQLLIFKKYPISKNQQQIFQIELILIWLTYYIAIKMKPGSPKAKFEPIENSKYKIWSNYCFKCKNNKPERAHHCKTCDTCVLALDHHCPWTMNCNIILRKTY</sequence>
<keyword evidence="2 10" id="KW-0808">Transferase</keyword>
<protein>
    <recommendedName>
        <fullName evidence="10">Palmitoyltransferase</fullName>
        <ecNumber evidence="10">2.3.1.225</ecNumber>
    </recommendedName>
</protein>
<dbReference type="InterPro" id="IPR039859">
    <property type="entry name" value="PFA4/ZDH16/20/ERF2-like"/>
</dbReference>
<dbReference type="InterPro" id="IPR001594">
    <property type="entry name" value="Palmitoyltrfase_DHHC"/>
</dbReference>
<dbReference type="AlphaFoldDB" id="A0A1B7TC34"/>
<evidence type="ECO:0000313" key="13">
    <source>
        <dbReference type="Proteomes" id="UP000092321"/>
    </source>
</evidence>
<comment type="caution">
    <text evidence="12">The sequence shown here is derived from an EMBL/GenBank/DDBJ whole genome shotgun (WGS) entry which is preliminary data.</text>
</comment>
<feature type="transmembrane region" description="Helical" evidence="10">
    <location>
        <begin position="43"/>
        <end position="59"/>
    </location>
</feature>
<feature type="transmembrane region" description="Helical" evidence="10">
    <location>
        <begin position="12"/>
        <end position="31"/>
    </location>
</feature>
<feature type="domain" description="Palmitoyltransferase DHHC" evidence="11">
    <location>
        <begin position="82"/>
        <end position="119"/>
    </location>
</feature>
<dbReference type="PROSITE" id="PS50216">
    <property type="entry name" value="DHHC"/>
    <property type="match status" value="1"/>
</dbReference>
<dbReference type="Pfam" id="PF01529">
    <property type="entry name" value="DHHC"/>
    <property type="match status" value="1"/>
</dbReference>
<accession>A0A1B7TC34</accession>
<keyword evidence="3 10" id="KW-0812">Transmembrane</keyword>